<reference evidence="6" key="3">
    <citation type="submission" date="2020-01" db="EMBL/GenBank/DDBJ databases">
        <authorList>
            <person name="Korhonen P.K.K."/>
            <person name="Guangxu M.G."/>
            <person name="Wang T.W."/>
            <person name="Stroehlein A.J.S."/>
            <person name="Young N.D."/>
            <person name="Ang C.-S.A."/>
            <person name="Fernando D.W.F."/>
            <person name="Lu H.L."/>
            <person name="Taylor S.T."/>
            <person name="Ehtesham M.E.M."/>
            <person name="Najaraj S.H.N."/>
            <person name="Harsha G.H.G."/>
            <person name="Madugundu A.M."/>
            <person name="Renuse S.R."/>
            <person name="Holt D.H."/>
            <person name="Pandey A.P."/>
            <person name="Papenfuss A.P."/>
            <person name="Gasser R.B.G."/>
            <person name="Fischer K.F."/>
        </authorList>
    </citation>
    <scope>NUCLEOTIDE SEQUENCE</scope>
    <source>
        <strain evidence="6">SSS_KF_BRIS2020</strain>
    </source>
</reference>
<evidence type="ECO:0000256" key="2">
    <source>
        <dbReference type="ARBA" id="ARBA00008332"/>
    </source>
</evidence>
<comment type="similarity">
    <text evidence="2">Belongs to the MLF family.</text>
</comment>
<evidence type="ECO:0000256" key="3">
    <source>
        <dbReference type="ARBA" id="ARBA00022490"/>
    </source>
</evidence>
<dbReference type="AlphaFoldDB" id="A0A132A123"/>
<protein>
    <submittedName>
        <fullName evidence="6">Myeloid leukemia factor 2</fullName>
    </submittedName>
    <submittedName>
        <fullName evidence="7">Myeloid leukemia factor-like protein</fullName>
    </submittedName>
</protein>
<reference evidence="9" key="2">
    <citation type="journal article" date="2020" name="PLoS Negl. Trop. Dis.">
        <title>High-quality nuclear genome for Sarcoptes scabiei-A critical resource for a neglected parasite.</title>
        <authorList>
            <person name="Korhonen P.K."/>
            <person name="Gasser R.B."/>
            <person name="Ma G."/>
            <person name="Wang T."/>
            <person name="Stroehlein A.J."/>
            <person name="Young N.D."/>
            <person name="Ang C.S."/>
            <person name="Fernando D.D."/>
            <person name="Lu H.C."/>
            <person name="Taylor S."/>
            <person name="Reynolds S.L."/>
            <person name="Mofiz E."/>
            <person name="Najaraj S.H."/>
            <person name="Gowda H."/>
            <person name="Madugundu A."/>
            <person name="Renuse S."/>
            <person name="Holt D."/>
            <person name="Pandey A."/>
            <person name="Papenfuss A.T."/>
            <person name="Fischer K."/>
        </authorList>
    </citation>
    <scope>NUCLEOTIDE SEQUENCE [LARGE SCALE GENOMIC DNA]</scope>
</reference>
<dbReference type="Proteomes" id="UP000070412">
    <property type="component" value="Unassembled WGS sequence"/>
</dbReference>
<evidence type="ECO:0000313" key="10">
    <source>
        <dbReference type="Proteomes" id="UP000616769"/>
    </source>
</evidence>
<dbReference type="EMBL" id="JXLN01009949">
    <property type="protein sequence ID" value="KPM04772.1"/>
    <property type="molecule type" value="Genomic_DNA"/>
</dbReference>
<dbReference type="EMBL" id="WVUK01000056">
    <property type="protein sequence ID" value="KAF7492887.1"/>
    <property type="molecule type" value="Genomic_DNA"/>
</dbReference>
<evidence type="ECO:0000313" key="7">
    <source>
        <dbReference type="EMBL" id="KPM04772.1"/>
    </source>
</evidence>
<name>A0A132A123_SARSC</name>
<dbReference type="GO" id="GO:0005737">
    <property type="term" value="C:cytoplasm"/>
    <property type="evidence" value="ECO:0007669"/>
    <property type="project" value="UniProtKB-SubCell"/>
</dbReference>
<sequence>MSRFGLFDMNDMFGNMDNMMNQLMGDMSPFNALTPFGHGPFMSPLNQFQNMMQQQSFGMPNSNGSSFVSSSFVSFSSDGSNPPRVYQETKMNQIGPNGVREERHSVQDSHTGLQKMKIGRHIQDRGHVIEKSKNRYTGDEEENNEFINIEEEEADQFQNEWSSRMNAHYRANGQQYLQGPRGQPRLAITAGPSSRNDSSPFNYCPAPTSSHNSSNESKKYKIKPILKNKKPSNSKRASKKE</sequence>
<keyword evidence="3" id="KW-0963">Cytoplasm</keyword>
<comment type="subcellular location">
    <subcellularLocation>
        <location evidence="1">Cytoplasm</location>
    </subcellularLocation>
</comment>
<evidence type="ECO:0000313" key="9">
    <source>
        <dbReference type="Proteomes" id="UP000070412"/>
    </source>
</evidence>
<evidence type="ECO:0000256" key="5">
    <source>
        <dbReference type="SAM" id="MobiDB-lite"/>
    </source>
</evidence>
<dbReference type="OMA" id="FEDEWKT"/>
<dbReference type="PANTHER" id="PTHR13105">
    <property type="entry name" value="MYELOID LEUKEMIA FACTOR"/>
    <property type="match status" value="1"/>
</dbReference>
<reference evidence="8" key="4">
    <citation type="submission" date="2022-06" db="UniProtKB">
        <authorList>
            <consortium name="EnsemblMetazoa"/>
        </authorList>
    </citation>
    <scope>IDENTIFICATION</scope>
</reference>
<dbReference type="OrthoDB" id="8707547at2759"/>
<organism evidence="7 10">
    <name type="scientific">Sarcoptes scabiei</name>
    <name type="common">Itch mite</name>
    <name type="synonym">Acarus scabiei</name>
    <dbReference type="NCBI Taxonomy" id="52283"/>
    <lineage>
        <taxon>Eukaryota</taxon>
        <taxon>Metazoa</taxon>
        <taxon>Ecdysozoa</taxon>
        <taxon>Arthropoda</taxon>
        <taxon>Chelicerata</taxon>
        <taxon>Arachnida</taxon>
        <taxon>Acari</taxon>
        <taxon>Acariformes</taxon>
        <taxon>Sarcoptiformes</taxon>
        <taxon>Astigmata</taxon>
        <taxon>Psoroptidia</taxon>
        <taxon>Sarcoptoidea</taxon>
        <taxon>Sarcoptidae</taxon>
        <taxon>Sarcoptinae</taxon>
        <taxon>Sarcoptes</taxon>
    </lineage>
</organism>
<keyword evidence="4" id="KW-0597">Phosphoprotein</keyword>
<gene>
    <name evidence="7" type="ORF">QR98_0032260</name>
    <name evidence="6" type="ORF">SSS_6498</name>
</gene>
<feature type="compositionally biased region" description="Polar residues" evidence="5">
    <location>
        <begin position="191"/>
        <end position="215"/>
    </location>
</feature>
<evidence type="ECO:0000313" key="8">
    <source>
        <dbReference type="EnsemblMetazoa" id="KAF7492887.1"/>
    </source>
</evidence>
<feature type="compositionally biased region" description="Basic residues" evidence="5">
    <location>
        <begin position="220"/>
        <end position="241"/>
    </location>
</feature>
<accession>A0A132A123</accession>
<dbReference type="EnsemblMetazoa" id="SSS_6498s_mrna">
    <property type="protein sequence ID" value="KAF7492887.1"/>
    <property type="gene ID" value="SSS_6498"/>
</dbReference>
<keyword evidence="9" id="KW-1185">Reference proteome</keyword>
<dbReference type="Proteomes" id="UP000616769">
    <property type="component" value="Unassembled WGS sequence"/>
</dbReference>
<evidence type="ECO:0000313" key="6">
    <source>
        <dbReference type="EMBL" id="KAF7492887.1"/>
    </source>
</evidence>
<evidence type="ECO:0000256" key="4">
    <source>
        <dbReference type="ARBA" id="ARBA00022553"/>
    </source>
</evidence>
<dbReference type="VEuPathDB" id="VectorBase:SSCA005551"/>
<dbReference type="Pfam" id="PF10248">
    <property type="entry name" value="Mlf1IP"/>
    <property type="match status" value="1"/>
</dbReference>
<proteinExistence type="inferred from homology"/>
<feature type="region of interest" description="Disordered" evidence="5">
    <location>
        <begin position="175"/>
        <end position="241"/>
    </location>
</feature>
<dbReference type="InterPro" id="IPR019376">
    <property type="entry name" value="Myeloid_leukemia_factor"/>
</dbReference>
<evidence type="ECO:0000256" key="1">
    <source>
        <dbReference type="ARBA" id="ARBA00004496"/>
    </source>
</evidence>
<reference evidence="7 10" key="1">
    <citation type="journal article" date="2015" name="Parasit. Vectors">
        <title>Draft genome of the scabies mite.</title>
        <authorList>
            <person name="Rider S.D.Jr."/>
            <person name="Morgan M.S."/>
            <person name="Arlian L.G."/>
        </authorList>
    </citation>
    <scope>NUCLEOTIDE SEQUENCE [LARGE SCALE GENOMIC DNA]</scope>
    <source>
        <strain evidence="7">Arlian Lab</strain>
    </source>
</reference>